<evidence type="ECO:0000313" key="3">
    <source>
        <dbReference type="EMBL" id="GMI43842.1"/>
    </source>
</evidence>
<dbReference type="GO" id="GO:0030515">
    <property type="term" value="F:snoRNA binding"/>
    <property type="evidence" value="ECO:0007669"/>
    <property type="project" value="TreeGrafter"/>
</dbReference>
<dbReference type="InterPro" id="IPR016024">
    <property type="entry name" value="ARM-type_fold"/>
</dbReference>
<dbReference type="GO" id="GO:0030686">
    <property type="term" value="C:90S preribosome"/>
    <property type="evidence" value="ECO:0007669"/>
    <property type="project" value="TreeGrafter"/>
</dbReference>
<accession>A0A9W7GFD0</accession>
<organism evidence="3 4">
    <name type="scientific">Triparma columacea</name>
    <dbReference type="NCBI Taxonomy" id="722753"/>
    <lineage>
        <taxon>Eukaryota</taxon>
        <taxon>Sar</taxon>
        <taxon>Stramenopiles</taxon>
        <taxon>Ochrophyta</taxon>
        <taxon>Bolidophyceae</taxon>
        <taxon>Parmales</taxon>
        <taxon>Triparmaceae</taxon>
        <taxon>Triparma</taxon>
    </lineage>
</organism>
<evidence type="ECO:0000313" key="4">
    <source>
        <dbReference type="Proteomes" id="UP001165065"/>
    </source>
</evidence>
<comment type="function">
    <text evidence="1">Involved in nucleolar processing of pre-18S ribosomal RNA.</text>
</comment>
<dbReference type="Gene3D" id="1.25.10.10">
    <property type="entry name" value="Leucine-rich Repeat Variant"/>
    <property type="match status" value="1"/>
</dbReference>
<keyword evidence="1" id="KW-0690">Ribosome biogenesis</keyword>
<reference evidence="4" key="1">
    <citation type="journal article" date="2023" name="Commun. Biol.">
        <title>Genome analysis of Parmales, the sister group of diatoms, reveals the evolutionary specialization of diatoms from phago-mixotrophs to photoautotrophs.</title>
        <authorList>
            <person name="Ban H."/>
            <person name="Sato S."/>
            <person name="Yoshikawa S."/>
            <person name="Yamada K."/>
            <person name="Nakamura Y."/>
            <person name="Ichinomiya M."/>
            <person name="Sato N."/>
            <person name="Blanc-Mathieu R."/>
            <person name="Endo H."/>
            <person name="Kuwata A."/>
            <person name="Ogata H."/>
        </authorList>
    </citation>
    <scope>NUCLEOTIDE SEQUENCE [LARGE SCALE GENOMIC DNA]</scope>
</reference>
<comment type="similarity">
    <text evidence="1">Belongs to the HEATR1/UTP10 family.</text>
</comment>
<feature type="region of interest" description="Disordered" evidence="2">
    <location>
        <begin position="1"/>
        <end position="31"/>
    </location>
</feature>
<dbReference type="InterPro" id="IPR011989">
    <property type="entry name" value="ARM-like"/>
</dbReference>
<feature type="compositionally biased region" description="Low complexity" evidence="2">
    <location>
        <begin position="1"/>
        <end position="20"/>
    </location>
</feature>
<dbReference type="GO" id="GO:0032040">
    <property type="term" value="C:small-subunit processome"/>
    <property type="evidence" value="ECO:0007669"/>
    <property type="project" value="TreeGrafter"/>
</dbReference>
<evidence type="ECO:0000256" key="2">
    <source>
        <dbReference type="SAM" id="MobiDB-lite"/>
    </source>
</evidence>
<gene>
    <name evidence="3" type="ORF">TrCOL_g9995</name>
</gene>
<dbReference type="GO" id="GO:0034455">
    <property type="term" value="C:t-UTP complex"/>
    <property type="evidence" value="ECO:0007669"/>
    <property type="project" value="TreeGrafter"/>
</dbReference>
<dbReference type="OrthoDB" id="31183at2759"/>
<protein>
    <recommendedName>
        <fullName evidence="1">HEAT repeat-containing protein 1</fullName>
    </recommendedName>
</protein>
<comment type="caution">
    <text evidence="3">The sequence shown here is derived from an EMBL/GenBank/DDBJ whole genome shotgun (WGS) entry which is preliminary data.</text>
</comment>
<sequence>MSSLSSQLNALSSQSSSSKSHTNTHGRGFGYTANAGYQGQATTEDSAKYKATILYDDPKKAAEISKGLLRENAHASLLQLGSTHSDPILTSFAGILCSPSNQNSTRTLLGKEENEKLNKTIEKLLSHLLPHLPSPPTLHVLEYLIRRYSLHTYSPRPFLLSLLPHHASPYFRRALQLVNVAEDGLLRWLRGYARQESNELQRSAIAAQCMKDPSMIPPLLSIGTSANDAWKDVYSRLPQPSLPLPLSPCPQSTSDVITFTTNVLLEALTLQSKATPGELPDRVLRTLLPYIAESLKEEETVKMRESGYVVAIKVASCVKLQKGAMEVLGTGIIKGAAGIETQINQIQDGEGSSLRALTNYTDAILVLIAVFYQPPHEEDVELPISTFKVLMKSKLLPKALAIISKKHGVDVKGLVMSIVKRVGQYLGTKLGARYVKLIEILLTNPTLTLIFTPAFLGDLTTTILTNFDLQTASTSPNSNIEEFLTLKTNATSLIKAMVNKDREGVERGIGNVVEGSKGKTNKNLLNLVTSTLNLPPSSSSSSSSSLPLPPTVALTSLSPATRIEALNTLDTLLSSEPSPTYLHSVLQAFISDNSSKVLTLAGKTFLAHAKSYEISAQQANEIIDKYALSLSTPTSHWKTKDVLRAKNKQKTQNRLVTANEQAIKICQMVKEPTAQLILKLASHLSIPSSTLYPYPSTTLHPLSPSTLKHLHDACSYVLPLLDADQALDAKSRSTYATLFNVKKPGHDMLVSILAEGDLNDNDKLAVFNLLLPKPSILSLEDSLSLQKSLSSLPLPPLPALPALQAHHLLELATSFKPQDYESADRCIDAAIQTVEKAASGKKKSKKEQSGFANAFPAALCLLSHSERTTRKKSLVFLDHLAPLLPSPLDSVATQASSNFALELEMDSTAFPNFLGKVSLNNDALKEALLSIITQAFLFFTDLSLAHISTPTLLFALENAGDGTDDLYPLALRWELCGKPIFDHFLDLDDDMDWSDPRVNVMKTVTRMMRCVAGDGTGSGLGIVSNGNGRVRKYSVSESSFVEPPQSLLKAVEDGLDLKKSNSITRDLIAGVMKKHSWVDHIFVALDDKRKLSIASLLLSQRVSGDGGSSSILSLAFENLILPAPQLSTLLETGKGTEEQKLVRLTLLSEYLQSENGKYAMKGAEGCDLFKVLFNKLYEVASLKEEIGGADYCKNALIDTLLEIGPSVVIPDEKQQQKKKGRRRSSSLNGTSSVVKSGGQLEKDFHSFSDLCIALIEGGDKISGVKSPSATKKVLALLSVLTDKCPSIAKQLLPALKLVAERDEVDDSRAFALTTECMQSIIPSFCRSGAKSGLRLFDLIKAFVEGFENMRVHRRKSFFSTFIATISSVKKNVAILGSVVGSLLAIGSGAEEMRAFVLSLIFSGPTSEQLMSMIKSLEYATELLGDVVGAKVAGKAAAAAAAANQPFYHVSHQDVLSLVQGDGGAEDIKKVISGLLICMRTQLAHPSFPYIVRNTKKAQTSLIESWEKLLRLRSSIVDVSEAVMDEDEDEDEEDTFLSPVMGAVKDSLLLLQKMLDLPTFLVTMRVMVETAGGGDGDLCRSSLVLLAERVKNVTPDMPEHTLILEFLPELIELVKGGEEGVVDVALNALAITVSNLSGVDDQVKVLRSGLEASAAFIGKDVNGLSPCIEAILGKLKAKALPVLPRLVGAIDTKSVDVVCSIVTHLGAFVAKYMDGIVALVVDGAVDLGEVVVGHVQLRLLIPVVKKLGADRAAYGLLVKSVERLSKKEISPVFDSLVEVLIEGLEKCAKKESETVDILTDLTLAIVMRQNEKKLRMIIKRMEDIREAGPAGEMVFWHVAHKCASSLKSIFLPCIQVEDVVERLAGFKNKKRKAAGVDVGVEVVRVILMTLRELLSSDSFEGGQWCQAEEGRRFRLVLKELERLILIDVGISEHVSDCLVNLAAAGGSEILWKPLNHGVLEAASSDKKTVRITGLKTILAILNTVGEDYLGMLPECLPTLSERLEDDDEEAVRLARACVSSAEELSGEDLGEYLM</sequence>
<dbReference type="Proteomes" id="UP001165065">
    <property type="component" value="Unassembled WGS sequence"/>
</dbReference>
<keyword evidence="4" id="KW-1185">Reference proteome</keyword>
<dbReference type="GO" id="GO:0045943">
    <property type="term" value="P:positive regulation of transcription by RNA polymerase I"/>
    <property type="evidence" value="ECO:0007669"/>
    <property type="project" value="TreeGrafter"/>
</dbReference>
<name>A0A9W7GFD0_9STRA</name>
<dbReference type="PANTHER" id="PTHR13457:SF1">
    <property type="entry name" value="HEAT REPEAT-CONTAINING PROTEIN 1"/>
    <property type="match status" value="1"/>
</dbReference>
<proteinExistence type="inferred from homology"/>
<feature type="region of interest" description="Disordered" evidence="2">
    <location>
        <begin position="1212"/>
        <end position="1234"/>
    </location>
</feature>
<evidence type="ECO:0000256" key="1">
    <source>
        <dbReference type="RuleBase" id="RU367065"/>
    </source>
</evidence>
<keyword evidence="1" id="KW-0539">Nucleus</keyword>
<comment type="subcellular location">
    <subcellularLocation>
        <location evidence="1">Nucleus</location>
        <location evidence="1">Nucleolus</location>
    </subcellularLocation>
</comment>
<dbReference type="PANTHER" id="PTHR13457">
    <property type="entry name" value="BAP28"/>
    <property type="match status" value="1"/>
</dbReference>
<dbReference type="SUPFAM" id="SSF48371">
    <property type="entry name" value="ARM repeat"/>
    <property type="match status" value="2"/>
</dbReference>
<dbReference type="EMBL" id="BRYA01000201">
    <property type="protein sequence ID" value="GMI43842.1"/>
    <property type="molecule type" value="Genomic_DNA"/>
</dbReference>
<keyword evidence="1" id="KW-0698">rRNA processing</keyword>
<keyword evidence="1" id="KW-0687">Ribonucleoprotein</keyword>
<dbReference type="GO" id="GO:0000462">
    <property type="term" value="P:maturation of SSU-rRNA from tricistronic rRNA transcript (SSU-rRNA, 5.8S rRNA, LSU-rRNA)"/>
    <property type="evidence" value="ECO:0007669"/>
    <property type="project" value="TreeGrafter"/>
</dbReference>
<dbReference type="InterPro" id="IPR040191">
    <property type="entry name" value="UTP10"/>
</dbReference>